<dbReference type="InterPro" id="IPR032675">
    <property type="entry name" value="LRR_dom_sf"/>
</dbReference>
<dbReference type="InterPro" id="IPR027417">
    <property type="entry name" value="P-loop_NTPase"/>
</dbReference>
<dbReference type="Proteomes" id="UP000659223">
    <property type="component" value="Unassembled WGS sequence"/>
</dbReference>
<dbReference type="SUPFAM" id="SSF52058">
    <property type="entry name" value="L domain-like"/>
    <property type="match status" value="1"/>
</dbReference>
<organism evidence="4 5">
    <name type="scientific">Streptomyces hiroshimensis</name>
    <dbReference type="NCBI Taxonomy" id="66424"/>
    <lineage>
        <taxon>Bacteria</taxon>
        <taxon>Bacillati</taxon>
        <taxon>Actinomycetota</taxon>
        <taxon>Actinomycetes</taxon>
        <taxon>Kitasatosporales</taxon>
        <taxon>Streptomycetaceae</taxon>
        <taxon>Streptomyces</taxon>
    </lineage>
</organism>
<dbReference type="Gene3D" id="3.40.50.300">
    <property type="entry name" value="P-loop containing nucleotide triphosphate hydrolases"/>
    <property type="match status" value="1"/>
</dbReference>
<feature type="domain" description="NACHT" evidence="3">
    <location>
        <begin position="310"/>
        <end position="646"/>
    </location>
</feature>
<dbReference type="SUPFAM" id="SSF52540">
    <property type="entry name" value="P-loop containing nucleoside triphosphate hydrolases"/>
    <property type="match status" value="1"/>
</dbReference>
<evidence type="ECO:0000313" key="5">
    <source>
        <dbReference type="Proteomes" id="UP000659223"/>
    </source>
</evidence>
<dbReference type="Pfam" id="PF13365">
    <property type="entry name" value="Trypsin_2"/>
    <property type="match status" value="1"/>
</dbReference>
<proteinExistence type="predicted"/>
<accession>A0ABQ2YCA4</accession>
<evidence type="ECO:0000256" key="2">
    <source>
        <dbReference type="ARBA" id="ARBA00022840"/>
    </source>
</evidence>
<dbReference type="Pfam" id="PF05729">
    <property type="entry name" value="NACHT"/>
    <property type="match status" value="1"/>
</dbReference>
<dbReference type="InterPro" id="IPR007111">
    <property type="entry name" value="NACHT_NTPase"/>
</dbReference>
<dbReference type="Gene3D" id="3.80.10.10">
    <property type="entry name" value="Ribonuclease Inhibitor"/>
    <property type="match status" value="1"/>
</dbReference>
<dbReference type="SUPFAM" id="SSF48371">
    <property type="entry name" value="ARM repeat"/>
    <property type="match status" value="1"/>
</dbReference>
<dbReference type="InterPro" id="IPR009003">
    <property type="entry name" value="Peptidase_S1_PA"/>
</dbReference>
<evidence type="ECO:0000259" key="3">
    <source>
        <dbReference type="PROSITE" id="PS50837"/>
    </source>
</evidence>
<comment type="caution">
    <text evidence="4">The sequence shown here is derived from an EMBL/GenBank/DDBJ whole genome shotgun (WGS) entry which is preliminary data.</text>
</comment>
<dbReference type="InterPro" id="IPR043504">
    <property type="entry name" value="Peptidase_S1_PA_chymotrypsin"/>
</dbReference>
<dbReference type="EMBL" id="BMUT01000004">
    <property type="protein sequence ID" value="GGX78990.1"/>
    <property type="molecule type" value="Genomic_DNA"/>
</dbReference>
<evidence type="ECO:0000313" key="4">
    <source>
        <dbReference type="EMBL" id="GGX78990.1"/>
    </source>
</evidence>
<dbReference type="GO" id="GO:0005524">
    <property type="term" value="F:ATP binding"/>
    <property type="evidence" value="ECO:0007669"/>
    <property type="project" value="UniProtKB-KW"/>
</dbReference>
<gene>
    <name evidence="4" type="ORF">GCM10010324_25690</name>
</gene>
<sequence length="1112" mass="121430">MVHPAKERIAAVFGRSQGSGYLLAPNLVLTAAHVVGDCANPRVIVPGGAGQVRCKVVWARDDNRRCDVALLVGERDLVPEGVAEAFEPLVWGRAYDLRVWPGAQAVGFPHVQRDEAGELDTEQIVGSLKPGSNLLSGRHVLDSEYAPPQPPADGGSPWAGMSGAAVFVDGLLAGVVCADPGGWRHGRLTVTPSATLWQDFAFLSECLLVGHKPESRSLASPRQLEIEAFERRLRDYIVEKSGELTIIGLTLSDGEGETWPLDAAYLSLELTGGGPVRGAGGAEARAMGEWLPENSTPSPKRAEEALAGRRRVLLRGAAGSGKTTLLQWLATITARGDLPPGLGHLSGCMPLTLPLRTLIRRGELPQPEEFLAAAAGPLAGLPAAQGWVTRRLTEGTALLLIDGVDEVPEADRRRTLTWVKDLLAAYPDARYVITTRPSAVREGWLADAGFTELELLPMSRGDVISFIGRWHDAAGARHHEPLRHFCDALTTAVVTKRDLGMLATNPLMCALICALNRSRKGYLPHGRMELYRAALELLLVRRDRERGVVTGEDGPELEHGQQVALLQKIAYWLIRNGRSEIEWHKAVEILDRALPAMPTVAARGSAEDILRHLVLRSGLLRRPTSETLDFIHRTFQDYLGAQAAVDDWDFNVLVHHAHDDQWEDVLRMAVGHAPPRARAELLRLLLERGDKEPGHRARLHLLAAACLEHATEVDWEIRTRVEKAAGELVPPRDLEAAKELAAAGRVVLDLLPGPEGLSDEVAHAVVVAATTVADDKALPLLSRYVDHPSLEVRAQLAWAWDRFETAPYAETVISRLAYEGTAVGGWLDFVVKSKQHLAALKRLGGRPRVQVRGPLAAEDLVDLPTPALSHVTFWDYGENQALDLRVLHGCRPLRALRVLGCERLIHLGELDGTAMELLFLSLDHQPGDLDVLASMTELRVLTLEWQRASGTYNNPALSVPPGLQFLHLREGVSNGMRLSGLEGHPGLERLVFSARDGSRKRLPLESLPRLEYLGVEGEDLRTLPEVEPLPQVEELRLTEPFGLDGLAHLSRAYPRLKKVRLIDPVVLDNGPLDLAPLSGLGSLDVQVRYQGPVINQDALAEGSELTLIADRN</sequence>
<dbReference type="Gene3D" id="2.40.10.10">
    <property type="entry name" value="Trypsin-like serine proteases"/>
    <property type="match status" value="1"/>
</dbReference>
<dbReference type="PROSITE" id="PS50837">
    <property type="entry name" value="NACHT"/>
    <property type="match status" value="1"/>
</dbReference>
<reference evidence="5" key="1">
    <citation type="journal article" date="2019" name="Int. J. Syst. Evol. Microbiol.">
        <title>The Global Catalogue of Microorganisms (GCM) 10K type strain sequencing project: providing services to taxonomists for standard genome sequencing and annotation.</title>
        <authorList>
            <consortium name="The Broad Institute Genomics Platform"/>
            <consortium name="The Broad Institute Genome Sequencing Center for Infectious Disease"/>
            <person name="Wu L."/>
            <person name="Ma J."/>
        </authorList>
    </citation>
    <scope>NUCLEOTIDE SEQUENCE [LARGE SCALE GENOMIC DNA]</scope>
    <source>
        <strain evidence="5">JCM 4586</strain>
    </source>
</reference>
<name>A0ABQ2YCA4_9ACTN</name>
<keyword evidence="1" id="KW-0547">Nucleotide-binding</keyword>
<dbReference type="PANTHER" id="PTHR46844:SF1">
    <property type="entry name" value="SLR5058 PROTEIN"/>
    <property type="match status" value="1"/>
</dbReference>
<dbReference type="InterPro" id="IPR016024">
    <property type="entry name" value="ARM-type_fold"/>
</dbReference>
<dbReference type="PANTHER" id="PTHR46844">
    <property type="entry name" value="SLR5058 PROTEIN"/>
    <property type="match status" value="1"/>
</dbReference>
<keyword evidence="5" id="KW-1185">Reference proteome</keyword>
<dbReference type="SUPFAM" id="SSF50494">
    <property type="entry name" value="Trypsin-like serine proteases"/>
    <property type="match status" value="1"/>
</dbReference>
<keyword evidence="2 4" id="KW-0067">ATP-binding</keyword>
<protein>
    <submittedName>
        <fullName evidence="4">ATP-binding protein</fullName>
    </submittedName>
</protein>
<evidence type="ECO:0000256" key="1">
    <source>
        <dbReference type="ARBA" id="ARBA00022741"/>
    </source>
</evidence>